<sequence>MQQKAPGTGELVIMGVDATRPFVEVGVISADGNKLFHKVDLKLNRCSLCHEIGVTKRYLVIFSPSLKFGNICLLPCYFRIKTSINSHGRYWFSTYNVFLDYPLSIDISRLVLGGPLIKYENEGYARIGIMPRYGDADSIKWFDVEPNCTFHILNCFEDSDEASCRNIYLKYFCLDFYYYTTETDKRNELLTCAHFLNINVCDHAGSQLAPRYKEKKCILCRCQLGSRTIFYPFLFLMCDFTNNGSVNQREVQSEEQIKVEYHKFEESVFCTGAAFVSKGRGLEEDDGWIITFVHNENTNTSQPFLEELQHNPMKIDVSAAIRNTSARFLDAFVDSIFHFVDIPYLPSQKNFAPVEEIGGLVEVTCIEGQIPADFPEGVYLRNGSNPQFGSLQSTVSMFGKSSQIWVEGEGMIHALYLKKNACGQWTVSYNNRYVETETFKLQKQRNRPIFLPAVEGDSIVVAAGSLLNMVRFGAANGYASNTTVFEHSGKFYAIAENYLPQEIDISTLETYDEWNVNGAWNRPFTSHPKRAPESGELVIMGFDAVKPYYVVGIVSADGKKLSHKVDLKFNRCCLSHEIGVTEKYNIIMDYPLTIDVKRLLMGGSFMKYQKGGHARIGVMLRYGDADSVQWFEVESHCTLHLLNCFEDGNEVVVRGCRSCQAIIPGPDRGQDKFEWFSRGFEFTQSTEENRDSSIQGGYLFTRVYEWRLNIVTGEVKERNLSGNESSMDFPMINGKYTGLKHKYGYTQVVDSVASSSAGYAKYGGLAKLYLDEPHRPEPLQNGGENNQVIEVGYHKFAENSFCSGTVFAGKPGGSEEDDGWLVSFVHNEETNVSQVHIIDAKKMESEPVAKIALPQRVPYGFHGIFVPIPTHP</sequence>
<protein>
    <submittedName>
        <fullName evidence="6">Uncharacterized protein</fullName>
    </submittedName>
</protein>
<dbReference type="EMBL" id="JANJYI010000008">
    <property type="protein sequence ID" value="KAK2639510.1"/>
    <property type="molecule type" value="Genomic_DNA"/>
</dbReference>
<keyword evidence="3" id="KW-0560">Oxidoreductase</keyword>
<comment type="similarity">
    <text evidence="1">Belongs to the carotenoid oxygenase family.</text>
</comment>
<dbReference type="GO" id="GO:0016121">
    <property type="term" value="P:carotene catabolic process"/>
    <property type="evidence" value="ECO:0007669"/>
    <property type="project" value="TreeGrafter"/>
</dbReference>
<accession>A0AAD9WRC7</accession>
<evidence type="ECO:0000256" key="3">
    <source>
        <dbReference type="ARBA" id="ARBA00022964"/>
    </source>
</evidence>
<dbReference type="GO" id="GO:0046872">
    <property type="term" value="F:metal ion binding"/>
    <property type="evidence" value="ECO:0007669"/>
    <property type="project" value="UniProtKB-KW"/>
</dbReference>
<name>A0AAD9WRC7_9ROSI</name>
<keyword evidence="3" id="KW-0223">Dioxygenase</keyword>
<dbReference type="Proteomes" id="UP001280121">
    <property type="component" value="Unassembled WGS sequence"/>
</dbReference>
<organism evidence="6 7">
    <name type="scientific">Dipteronia dyeriana</name>
    <dbReference type="NCBI Taxonomy" id="168575"/>
    <lineage>
        <taxon>Eukaryota</taxon>
        <taxon>Viridiplantae</taxon>
        <taxon>Streptophyta</taxon>
        <taxon>Embryophyta</taxon>
        <taxon>Tracheophyta</taxon>
        <taxon>Spermatophyta</taxon>
        <taxon>Magnoliopsida</taxon>
        <taxon>eudicotyledons</taxon>
        <taxon>Gunneridae</taxon>
        <taxon>Pentapetalae</taxon>
        <taxon>rosids</taxon>
        <taxon>malvids</taxon>
        <taxon>Sapindales</taxon>
        <taxon>Sapindaceae</taxon>
        <taxon>Hippocastanoideae</taxon>
        <taxon>Acereae</taxon>
        <taxon>Dipteronia</taxon>
    </lineage>
</organism>
<dbReference type="PANTHER" id="PTHR10543">
    <property type="entry name" value="BETA-CAROTENE DIOXYGENASE"/>
    <property type="match status" value="1"/>
</dbReference>
<dbReference type="Pfam" id="PF03055">
    <property type="entry name" value="RPE65"/>
    <property type="match status" value="2"/>
</dbReference>
<dbReference type="PANTHER" id="PTHR10543:SF111">
    <property type="entry name" value="CAROTENOID 9,10(9',10')-CLEAVAGE DIOXYGENASE 1-LIKE"/>
    <property type="match status" value="1"/>
</dbReference>
<dbReference type="GO" id="GO:0009570">
    <property type="term" value="C:chloroplast stroma"/>
    <property type="evidence" value="ECO:0007669"/>
    <property type="project" value="TreeGrafter"/>
</dbReference>
<comment type="caution">
    <text evidence="6">The sequence shown here is derived from an EMBL/GenBank/DDBJ whole genome shotgun (WGS) entry which is preliminary data.</text>
</comment>
<evidence type="ECO:0000256" key="4">
    <source>
        <dbReference type="ARBA" id="ARBA00023004"/>
    </source>
</evidence>
<proteinExistence type="inferred from homology"/>
<gene>
    <name evidence="6" type="ORF">Ddye_027305</name>
</gene>
<feature type="binding site" evidence="5">
    <location>
        <position position="862"/>
    </location>
    <ligand>
        <name>Fe cation</name>
        <dbReference type="ChEBI" id="CHEBI:24875"/>
        <note>catalytic</note>
    </ligand>
</feature>
<evidence type="ECO:0000313" key="7">
    <source>
        <dbReference type="Proteomes" id="UP001280121"/>
    </source>
</evidence>
<evidence type="ECO:0000256" key="1">
    <source>
        <dbReference type="ARBA" id="ARBA00006787"/>
    </source>
</evidence>
<evidence type="ECO:0000256" key="5">
    <source>
        <dbReference type="PIRSR" id="PIRSR604294-1"/>
    </source>
</evidence>
<keyword evidence="7" id="KW-1185">Reference proteome</keyword>
<dbReference type="GO" id="GO:0010436">
    <property type="term" value="F:carotenoid dioxygenase activity"/>
    <property type="evidence" value="ECO:0007669"/>
    <property type="project" value="TreeGrafter"/>
</dbReference>
<comment type="cofactor">
    <cofactor evidence="5">
        <name>Fe(2+)</name>
        <dbReference type="ChEBI" id="CHEBI:29033"/>
    </cofactor>
    <text evidence="5">Binds 1 Fe(2+) ion per subunit.</text>
</comment>
<evidence type="ECO:0000256" key="2">
    <source>
        <dbReference type="ARBA" id="ARBA00022723"/>
    </source>
</evidence>
<keyword evidence="4 5" id="KW-0408">Iron</keyword>
<keyword evidence="2 5" id="KW-0479">Metal-binding</keyword>
<feature type="binding site" evidence="5">
    <location>
        <position position="576"/>
    </location>
    <ligand>
        <name>Fe cation</name>
        <dbReference type="ChEBI" id="CHEBI:24875"/>
        <note>catalytic</note>
    </ligand>
</feature>
<dbReference type="InterPro" id="IPR004294">
    <property type="entry name" value="Carotenoid_Oase"/>
</dbReference>
<dbReference type="AlphaFoldDB" id="A0AAD9WRC7"/>
<reference evidence="6" key="1">
    <citation type="journal article" date="2023" name="Plant J.">
        <title>Genome sequences and population genomics provide insights into the demographic history, inbreeding, and mutation load of two 'living fossil' tree species of Dipteronia.</title>
        <authorList>
            <person name="Feng Y."/>
            <person name="Comes H.P."/>
            <person name="Chen J."/>
            <person name="Zhu S."/>
            <person name="Lu R."/>
            <person name="Zhang X."/>
            <person name="Li P."/>
            <person name="Qiu J."/>
            <person name="Olsen K.M."/>
            <person name="Qiu Y."/>
        </authorList>
    </citation>
    <scope>NUCLEOTIDE SEQUENCE</scope>
    <source>
        <strain evidence="6">KIB01</strain>
    </source>
</reference>
<feature type="binding site" evidence="5">
    <location>
        <position position="527"/>
    </location>
    <ligand>
        <name>Fe cation</name>
        <dbReference type="ChEBI" id="CHEBI:24875"/>
        <note>catalytic</note>
    </ligand>
</feature>
<evidence type="ECO:0000313" key="6">
    <source>
        <dbReference type="EMBL" id="KAK2639510.1"/>
    </source>
</evidence>
<feature type="binding site" evidence="5">
    <location>
        <position position="640"/>
    </location>
    <ligand>
        <name>Fe cation</name>
        <dbReference type="ChEBI" id="CHEBI:24875"/>
        <note>catalytic</note>
    </ligand>
</feature>